<dbReference type="EMBL" id="FOBB01000002">
    <property type="protein sequence ID" value="SEL61597.1"/>
    <property type="molecule type" value="Genomic_DNA"/>
</dbReference>
<gene>
    <name evidence="3" type="ORF">SAMN04488505_102685</name>
</gene>
<dbReference type="Proteomes" id="UP000198984">
    <property type="component" value="Unassembled WGS sequence"/>
</dbReference>
<comment type="similarity">
    <text evidence="1">Belongs to the pseudomonas-type ThrB family.</text>
</comment>
<dbReference type="InterPro" id="IPR011009">
    <property type="entry name" value="Kinase-like_dom_sf"/>
</dbReference>
<dbReference type="AlphaFoldDB" id="A0A1H7RQC0"/>
<accession>A0A1H7RQC0</accession>
<dbReference type="InterPro" id="IPR002575">
    <property type="entry name" value="Aminoglycoside_PTrfase"/>
</dbReference>
<dbReference type="PANTHER" id="PTHR21064">
    <property type="entry name" value="AMINOGLYCOSIDE PHOSPHOTRANSFERASE DOMAIN-CONTAINING PROTEIN-RELATED"/>
    <property type="match status" value="1"/>
</dbReference>
<proteinExistence type="inferred from homology"/>
<reference evidence="3 4" key="1">
    <citation type="submission" date="2016-10" db="EMBL/GenBank/DDBJ databases">
        <authorList>
            <person name="de Groot N.N."/>
        </authorList>
    </citation>
    <scope>NUCLEOTIDE SEQUENCE [LARGE SCALE GENOMIC DNA]</scope>
    <source>
        <strain evidence="3 4">DSM 21039</strain>
    </source>
</reference>
<dbReference type="Gene3D" id="3.30.200.20">
    <property type="entry name" value="Phosphorylase Kinase, domain 1"/>
    <property type="match status" value="1"/>
</dbReference>
<evidence type="ECO:0000256" key="1">
    <source>
        <dbReference type="ARBA" id="ARBA00038240"/>
    </source>
</evidence>
<organism evidence="3 4">
    <name type="scientific">Chitinophaga rupis</name>
    <dbReference type="NCBI Taxonomy" id="573321"/>
    <lineage>
        <taxon>Bacteria</taxon>
        <taxon>Pseudomonadati</taxon>
        <taxon>Bacteroidota</taxon>
        <taxon>Chitinophagia</taxon>
        <taxon>Chitinophagales</taxon>
        <taxon>Chitinophagaceae</taxon>
        <taxon>Chitinophaga</taxon>
    </lineage>
</organism>
<dbReference type="GO" id="GO:0009088">
    <property type="term" value="P:threonine biosynthetic process"/>
    <property type="evidence" value="ECO:0007669"/>
    <property type="project" value="TreeGrafter"/>
</dbReference>
<evidence type="ECO:0000313" key="3">
    <source>
        <dbReference type="EMBL" id="SEL61597.1"/>
    </source>
</evidence>
<keyword evidence="3" id="KW-0418">Kinase</keyword>
<keyword evidence="4" id="KW-1185">Reference proteome</keyword>
<sequence>MPTFPVQYSMLSSKALQDFIIQQYGDPALTCRLLLRNVSDTYIIEKAGAPVYIFKVYRISHRSLHEIQGEVELLNRLHEGGAAVSYPIPDLHGNEIQDFNAPEGLRHGVLFSYAKGSNVYDLTEAQLQLVGREMAKVHNITANLALPHEREEYDINRLLLQPLEILAPAFKDHAEGYTYLKDTAQKVIQQLNELPTGSFSHGYLQYDFLPKNFHFDEQGQLTFFDFDFAGKGWLANDVTSFFIHFFLHVGRQKMTQEAADRDFQVFIDAYRSVRPFSDDELKAVPYLGFIFWIFYLGYQYTHFEEWSNWFFTPRYLTEQERVVRMYVELHCRFN</sequence>
<dbReference type="STRING" id="573321.SAMN04488505_102685"/>
<evidence type="ECO:0000259" key="2">
    <source>
        <dbReference type="Pfam" id="PF01636"/>
    </source>
</evidence>
<evidence type="ECO:0000313" key="4">
    <source>
        <dbReference type="Proteomes" id="UP000198984"/>
    </source>
</evidence>
<dbReference type="PANTHER" id="PTHR21064:SF6">
    <property type="entry name" value="AMINOGLYCOSIDE PHOSPHOTRANSFERASE DOMAIN-CONTAINING PROTEIN"/>
    <property type="match status" value="1"/>
</dbReference>
<protein>
    <submittedName>
        <fullName evidence="3">Ser/Thr protein kinase RdoA involved in Cpx stress response, MazF antagonist</fullName>
    </submittedName>
</protein>
<dbReference type="Pfam" id="PF01636">
    <property type="entry name" value="APH"/>
    <property type="match status" value="1"/>
</dbReference>
<name>A0A1H7RQC0_9BACT</name>
<dbReference type="Gene3D" id="3.90.1200.10">
    <property type="match status" value="1"/>
</dbReference>
<dbReference type="GO" id="GO:0004413">
    <property type="term" value="F:homoserine kinase activity"/>
    <property type="evidence" value="ECO:0007669"/>
    <property type="project" value="TreeGrafter"/>
</dbReference>
<dbReference type="InterPro" id="IPR050249">
    <property type="entry name" value="Pseudomonas-type_ThrB"/>
</dbReference>
<keyword evidence="3" id="KW-0808">Transferase</keyword>
<dbReference type="RefSeq" id="WP_089910389.1">
    <property type="nucleotide sequence ID" value="NZ_FOBB01000002.1"/>
</dbReference>
<dbReference type="SUPFAM" id="SSF56112">
    <property type="entry name" value="Protein kinase-like (PK-like)"/>
    <property type="match status" value="1"/>
</dbReference>
<feature type="domain" description="Aminoglycoside phosphotransferase" evidence="2">
    <location>
        <begin position="39"/>
        <end position="275"/>
    </location>
</feature>
<dbReference type="OrthoDB" id="241498at2"/>